<gene>
    <name evidence="6" type="ORF">LPQ35_02350</name>
</gene>
<dbReference type="InterPro" id="IPR016164">
    <property type="entry name" value="FAD-linked_Oxase-like_C"/>
</dbReference>
<reference evidence="6 7" key="1">
    <citation type="submission" date="2021-11" db="EMBL/GenBank/DDBJ databases">
        <title>Whole genome of Geoglobus acetivorans.</title>
        <authorList>
            <person name="Liu D."/>
        </authorList>
    </citation>
    <scope>NUCLEOTIDE SEQUENCE [LARGE SCALE GENOMIC DNA]</scope>
    <source>
        <strain evidence="6 7">SBH6</strain>
    </source>
</reference>
<comment type="cofactor">
    <cofactor evidence="1">
        <name>FAD</name>
        <dbReference type="ChEBI" id="CHEBI:57692"/>
    </cofactor>
</comment>
<dbReference type="Gene3D" id="3.30.70.2740">
    <property type="match status" value="1"/>
</dbReference>
<dbReference type="RefSeq" id="WP_346297671.1">
    <property type="nucleotide sequence ID" value="NZ_CP087714.1"/>
</dbReference>
<evidence type="ECO:0000313" key="7">
    <source>
        <dbReference type="Proteomes" id="UP001492541"/>
    </source>
</evidence>
<dbReference type="Gene3D" id="3.30.465.10">
    <property type="match status" value="1"/>
</dbReference>
<dbReference type="SUPFAM" id="SSF55103">
    <property type="entry name" value="FAD-linked oxidases, C-terminal domain"/>
    <property type="match status" value="1"/>
</dbReference>
<dbReference type="Proteomes" id="UP001492541">
    <property type="component" value="Chromosome"/>
</dbReference>
<keyword evidence="7" id="KW-1185">Reference proteome</keyword>
<dbReference type="PANTHER" id="PTHR42934:SF2">
    <property type="entry name" value="GLYCOLATE OXIDASE SUBUNIT GLCD"/>
    <property type="match status" value="1"/>
</dbReference>
<dbReference type="PROSITE" id="PS51387">
    <property type="entry name" value="FAD_PCMH"/>
    <property type="match status" value="1"/>
</dbReference>
<evidence type="ECO:0000256" key="1">
    <source>
        <dbReference type="ARBA" id="ARBA00001974"/>
    </source>
</evidence>
<keyword evidence="3" id="KW-0274">FAD</keyword>
<protein>
    <submittedName>
        <fullName evidence="6">FAD-binding oxidoreductase</fullName>
    </submittedName>
</protein>
<accession>A0ABZ3H502</accession>
<sequence>MGAMFFSLPRGVVLKLQEIVGNENVVLEPESYIYDETPPLIRPEASRDVVVVKPGSTEEVSRIMKLANERKIPVFVRGGGTGLSGGVIPTRPGIILSMERMNRIIEIDEQNLMAVCEAGVTLRQLLDAVERIPGLSFPPHPGDEGAQIGGLVANNAGGARAVKYGVMRNYVAGLEVVLPTGEVLNLGGKVIKNATGYDLLHLVIGSEGTLCVITKAVLRLIPEPGATYTLVIPFESAENAIRTVPEILRSGVIPLAMEYMDIGAIRAGERVTGKRWPHSGGKAHLMIIIDGMDEDELIRKAEIIERIAKTHGALDVLVGVGKKEQRDILEIRSLIYEGLKGETIEVLDVSVPPASIAEFVETCQREAERLGIEVLHFGHAGDGNVHQQILRSGMDGEEWMEKYLKFKEFAFGLASRLGGYITGEHGIGSVKKADMLKTLPGESIELMKAIKKVFDPNNILNLGKVVDVE</sequence>
<dbReference type="InterPro" id="IPR016171">
    <property type="entry name" value="Vanillyl_alc_oxidase_C-sub2"/>
</dbReference>
<evidence type="ECO:0000259" key="5">
    <source>
        <dbReference type="PROSITE" id="PS51387"/>
    </source>
</evidence>
<keyword evidence="2" id="KW-0285">Flavoprotein</keyword>
<evidence type="ECO:0000256" key="2">
    <source>
        <dbReference type="ARBA" id="ARBA00022630"/>
    </source>
</evidence>
<name>A0ABZ3H502_GEOAI</name>
<dbReference type="GeneID" id="90448489"/>
<dbReference type="EMBL" id="CP087714">
    <property type="protein sequence ID" value="XAT64229.1"/>
    <property type="molecule type" value="Genomic_DNA"/>
</dbReference>
<dbReference type="Gene3D" id="1.10.45.10">
    <property type="entry name" value="Vanillyl-alcohol Oxidase, Chain A, domain 4"/>
    <property type="match status" value="1"/>
</dbReference>
<dbReference type="Pfam" id="PF01565">
    <property type="entry name" value="FAD_binding_4"/>
    <property type="match status" value="1"/>
</dbReference>
<dbReference type="InterPro" id="IPR004113">
    <property type="entry name" value="FAD-bd_oxidored_4_C"/>
</dbReference>
<feature type="domain" description="FAD-binding PCMH-type" evidence="5">
    <location>
        <begin position="43"/>
        <end position="223"/>
    </location>
</feature>
<evidence type="ECO:0000256" key="3">
    <source>
        <dbReference type="ARBA" id="ARBA00022827"/>
    </source>
</evidence>
<proteinExistence type="predicted"/>
<dbReference type="InterPro" id="IPR036318">
    <property type="entry name" value="FAD-bd_PCMH-like_sf"/>
</dbReference>
<dbReference type="SUPFAM" id="SSF56176">
    <property type="entry name" value="FAD-binding/transporter-associated domain-like"/>
    <property type="match status" value="1"/>
</dbReference>
<dbReference type="InterPro" id="IPR016169">
    <property type="entry name" value="FAD-bd_PCMH_sub2"/>
</dbReference>
<dbReference type="PANTHER" id="PTHR42934">
    <property type="entry name" value="GLYCOLATE OXIDASE SUBUNIT GLCD"/>
    <property type="match status" value="1"/>
</dbReference>
<dbReference type="InterPro" id="IPR051914">
    <property type="entry name" value="FAD-linked_OxidoTrans_Type4"/>
</dbReference>
<evidence type="ECO:0000256" key="4">
    <source>
        <dbReference type="ARBA" id="ARBA00023002"/>
    </source>
</evidence>
<dbReference type="InterPro" id="IPR006094">
    <property type="entry name" value="Oxid_FAD_bind_N"/>
</dbReference>
<dbReference type="InterPro" id="IPR016166">
    <property type="entry name" value="FAD-bd_PCMH"/>
</dbReference>
<evidence type="ECO:0000313" key="6">
    <source>
        <dbReference type="EMBL" id="XAT64229.1"/>
    </source>
</evidence>
<organism evidence="6 7">
    <name type="scientific">Geoglobus acetivorans</name>
    <dbReference type="NCBI Taxonomy" id="565033"/>
    <lineage>
        <taxon>Archaea</taxon>
        <taxon>Methanobacteriati</taxon>
        <taxon>Methanobacteriota</taxon>
        <taxon>Archaeoglobi</taxon>
        <taxon>Archaeoglobales</taxon>
        <taxon>Archaeoglobaceae</taxon>
        <taxon>Geoglobus</taxon>
    </lineage>
</organism>
<dbReference type="Pfam" id="PF02913">
    <property type="entry name" value="FAD-oxidase_C"/>
    <property type="match status" value="1"/>
</dbReference>
<keyword evidence="4" id="KW-0560">Oxidoreductase</keyword>